<comment type="caution">
    <text evidence="2">The sequence shown here is derived from an EMBL/GenBank/DDBJ whole genome shotgun (WGS) entry which is preliminary data.</text>
</comment>
<name>A0A2N5XR24_9HYPH</name>
<dbReference type="Proteomes" id="UP000234881">
    <property type="component" value="Unassembled WGS sequence"/>
</dbReference>
<dbReference type="InterPro" id="IPR011740">
    <property type="entry name" value="DUF2460"/>
</dbReference>
<protein>
    <submittedName>
        <fullName evidence="2">TIGR02217 family protein</fullName>
    </submittedName>
</protein>
<evidence type="ECO:0000313" key="2">
    <source>
        <dbReference type="EMBL" id="PLW76954.1"/>
    </source>
</evidence>
<evidence type="ECO:0000313" key="3">
    <source>
        <dbReference type="Proteomes" id="UP000234881"/>
    </source>
</evidence>
<gene>
    <name evidence="2" type="ORF">C0081_12980</name>
</gene>
<evidence type="ECO:0000259" key="1">
    <source>
        <dbReference type="Pfam" id="PF09343"/>
    </source>
</evidence>
<dbReference type="Pfam" id="PF09343">
    <property type="entry name" value="DUF2460"/>
    <property type="match status" value="1"/>
</dbReference>
<accession>A0A2N5XR24</accession>
<dbReference type="AlphaFoldDB" id="A0A2N5XR24"/>
<proteinExistence type="predicted"/>
<dbReference type="RefSeq" id="WP_101534243.1">
    <property type="nucleotide sequence ID" value="NZ_JBFHIU010000142.1"/>
</dbReference>
<feature type="domain" description="DUF2460" evidence="1">
    <location>
        <begin position="5"/>
        <end position="207"/>
    </location>
</feature>
<sequence length="208" mass="22248">MNGFHEILFPLDVGFGASGGPERRTDVATLASGFEERNARWASSRRTFDAGLGVRSFADLQAVLSFFEERRGKLYGFRFRDPLDHASCGFGKSPSANDQTIAIGDGTSCSFVLIKTYGGLHAPYYRTISKPVAGSVAIALNGADVTAYSVNEVTGTVTFDTAPADGAVISAGFLFDVPVRFDTDKLEFSLSAFEAGDIPSIPLVEIRV</sequence>
<keyword evidence="3" id="KW-1185">Reference proteome</keyword>
<dbReference type="EMBL" id="PKUQ01000022">
    <property type="protein sequence ID" value="PLW76954.1"/>
    <property type="molecule type" value="Genomic_DNA"/>
</dbReference>
<dbReference type="OrthoDB" id="1685145at2"/>
<reference evidence="2 3" key="1">
    <citation type="submission" date="2018-01" db="EMBL/GenBank/DDBJ databases">
        <title>The draft genome sequence of Cohaesibacter sp. H1304.</title>
        <authorList>
            <person name="Wang N.-N."/>
            <person name="Du Z.-J."/>
        </authorList>
    </citation>
    <scope>NUCLEOTIDE SEQUENCE [LARGE SCALE GENOMIC DNA]</scope>
    <source>
        <strain evidence="2 3">H1304</strain>
    </source>
</reference>
<organism evidence="2 3">
    <name type="scientific">Cohaesibacter celericrescens</name>
    <dbReference type="NCBI Taxonomy" id="2067669"/>
    <lineage>
        <taxon>Bacteria</taxon>
        <taxon>Pseudomonadati</taxon>
        <taxon>Pseudomonadota</taxon>
        <taxon>Alphaproteobacteria</taxon>
        <taxon>Hyphomicrobiales</taxon>
        <taxon>Cohaesibacteraceae</taxon>
    </lineage>
</organism>
<dbReference type="NCBIfam" id="TIGR02217">
    <property type="entry name" value="chp_TIGR02217"/>
    <property type="match status" value="1"/>
</dbReference>